<protein>
    <submittedName>
        <fullName evidence="4">Polysaccharide deacetylase family protein</fullName>
    </submittedName>
</protein>
<feature type="compositionally biased region" description="Low complexity" evidence="1">
    <location>
        <begin position="28"/>
        <end position="48"/>
    </location>
</feature>
<dbReference type="InterPro" id="IPR050248">
    <property type="entry name" value="Polysacc_deacetylase_ArnD"/>
</dbReference>
<gene>
    <name evidence="4" type="ORF">ACFQ3T_19230</name>
</gene>
<feature type="signal peptide" evidence="2">
    <location>
        <begin position="1"/>
        <end position="18"/>
    </location>
</feature>
<dbReference type="PROSITE" id="PS51677">
    <property type="entry name" value="NODB"/>
    <property type="match status" value="1"/>
</dbReference>
<name>A0ABW3QX74_9PSEU</name>
<evidence type="ECO:0000313" key="4">
    <source>
        <dbReference type="EMBL" id="MFD1149271.1"/>
    </source>
</evidence>
<organism evidence="4 5">
    <name type="scientific">Saccharothrix hoggarensis</name>
    <dbReference type="NCBI Taxonomy" id="913853"/>
    <lineage>
        <taxon>Bacteria</taxon>
        <taxon>Bacillati</taxon>
        <taxon>Actinomycetota</taxon>
        <taxon>Actinomycetes</taxon>
        <taxon>Pseudonocardiales</taxon>
        <taxon>Pseudonocardiaceae</taxon>
        <taxon>Saccharothrix</taxon>
    </lineage>
</organism>
<dbReference type="SUPFAM" id="SSF88713">
    <property type="entry name" value="Glycoside hydrolase/deacetylase"/>
    <property type="match status" value="1"/>
</dbReference>
<dbReference type="Pfam" id="PF01522">
    <property type="entry name" value="Polysacc_deac_1"/>
    <property type="match status" value="1"/>
</dbReference>
<accession>A0ABW3QX74</accession>
<evidence type="ECO:0000256" key="2">
    <source>
        <dbReference type="SAM" id="SignalP"/>
    </source>
</evidence>
<sequence length="275" mass="29589">MRRIGVAVAAAVIAVACAPEPQGPRPPGAMATTGTATSASPTTSTTPPTAVPGPGGVVVPVFQQPYRFGTPQQHVPPTTDGLVPVVRRIETDRPYVFITIDDGAVRHPAALELMRKSGVEPTLFLNSKHVDGHADYFRSFHGAAEVHAHTATHPNLDGTSYDFQRQEICGNADLLRAQLGAKPTLFRPPFGNFDRTTRRAAADCGFTALVMWTAAVNDGVVQFQAGNRLNPGDIVLMHFRHTFVEDFVAFLERCKLDGVTPVVLEDFLADPRATV</sequence>
<dbReference type="PANTHER" id="PTHR10587:SF134">
    <property type="entry name" value="SECRETED PROTEIN"/>
    <property type="match status" value="1"/>
</dbReference>
<feature type="chain" id="PRO_5046990829" evidence="2">
    <location>
        <begin position="19"/>
        <end position="275"/>
    </location>
</feature>
<dbReference type="RefSeq" id="WP_380724679.1">
    <property type="nucleotide sequence ID" value="NZ_JBHTLK010000098.1"/>
</dbReference>
<dbReference type="CDD" id="cd10917">
    <property type="entry name" value="CE4_NodB_like_6s_7s"/>
    <property type="match status" value="1"/>
</dbReference>
<proteinExistence type="predicted"/>
<dbReference type="PROSITE" id="PS51257">
    <property type="entry name" value="PROKAR_LIPOPROTEIN"/>
    <property type="match status" value="1"/>
</dbReference>
<evidence type="ECO:0000313" key="5">
    <source>
        <dbReference type="Proteomes" id="UP001597168"/>
    </source>
</evidence>
<dbReference type="PANTHER" id="PTHR10587">
    <property type="entry name" value="GLYCOSYL TRANSFERASE-RELATED"/>
    <property type="match status" value="1"/>
</dbReference>
<comment type="caution">
    <text evidence="4">The sequence shown here is derived from an EMBL/GenBank/DDBJ whole genome shotgun (WGS) entry which is preliminary data.</text>
</comment>
<feature type="region of interest" description="Disordered" evidence="1">
    <location>
        <begin position="18"/>
        <end position="53"/>
    </location>
</feature>
<feature type="domain" description="NodB homology" evidence="3">
    <location>
        <begin position="94"/>
        <end position="275"/>
    </location>
</feature>
<dbReference type="Proteomes" id="UP001597168">
    <property type="component" value="Unassembled WGS sequence"/>
</dbReference>
<dbReference type="Gene3D" id="3.20.20.370">
    <property type="entry name" value="Glycoside hydrolase/deacetylase"/>
    <property type="match status" value="1"/>
</dbReference>
<dbReference type="InterPro" id="IPR002509">
    <property type="entry name" value="NODB_dom"/>
</dbReference>
<dbReference type="EMBL" id="JBHTLK010000098">
    <property type="protein sequence ID" value="MFD1149271.1"/>
    <property type="molecule type" value="Genomic_DNA"/>
</dbReference>
<keyword evidence="5" id="KW-1185">Reference proteome</keyword>
<reference evidence="5" key="1">
    <citation type="journal article" date="2019" name="Int. J. Syst. Evol. Microbiol.">
        <title>The Global Catalogue of Microorganisms (GCM) 10K type strain sequencing project: providing services to taxonomists for standard genome sequencing and annotation.</title>
        <authorList>
            <consortium name="The Broad Institute Genomics Platform"/>
            <consortium name="The Broad Institute Genome Sequencing Center for Infectious Disease"/>
            <person name="Wu L."/>
            <person name="Ma J."/>
        </authorList>
    </citation>
    <scope>NUCLEOTIDE SEQUENCE [LARGE SCALE GENOMIC DNA]</scope>
    <source>
        <strain evidence="5">CCUG 60214</strain>
    </source>
</reference>
<evidence type="ECO:0000256" key="1">
    <source>
        <dbReference type="SAM" id="MobiDB-lite"/>
    </source>
</evidence>
<evidence type="ECO:0000259" key="3">
    <source>
        <dbReference type="PROSITE" id="PS51677"/>
    </source>
</evidence>
<dbReference type="InterPro" id="IPR011330">
    <property type="entry name" value="Glyco_hydro/deAcase_b/a-brl"/>
</dbReference>
<keyword evidence="2" id="KW-0732">Signal</keyword>